<reference evidence="1" key="1">
    <citation type="journal article" date="2020" name="mSystems">
        <title>Genome- and Community-Level Interaction Insights into Carbon Utilization and Element Cycling Functions of Hydrothermarchaeota in Hydrothermal Sediment.</title>
        <authorList>
            <person name="Zhou Z."/>
            <person name="Liu Y."/>
            <person name="Xu W."/>
            <person name="Pan J."/>
            <person name="Luo Z.H."/>
            <person name="Li M."/>
        </authorList>
    </citation>
    <scope>NUCLEOTIDE SEQUENCE [LARGE SCALE GENOMIC DNA]</scope>
    <source>
        <strain evidence="1">SpSt-1181</strain>
    </source>
</reference>
<sequence>MKRDTECSSYVELVNARCIGEGAWRVCYEHPVYPGRCIKVDKNASHRVSAREAGFYRRFVRRKVSFDYMAMYHGTVSTDLGTGYVFSMVRDYDGGVSETLKYYLGKSMPERVLADIIEGVLRLRRFMLAEGVTVTMMEAHNMVYQKTGRERGKVVLVDGIGNNQFLPVANYVKIAARRVVRRKWQTFERRLLRDYGNNPQVQRLVGSLRSRE</sequence>
<proteinExistence type="predicted"/>
<evidence type="ECO:0000313" key="1">
    <source>
        <dbReference type="EMBL" id="HED31517.1"/>
    </source>
</evidence>
<dbReference type="Proteomes" id="UP000886335">
    <property type="component" value="Unassembled WGS sequence"/>
</dbReference>
<dbReference type="InterPro" id="IPR019647">
    <property type="entry name" value="PhoP_reg_network_YrbL"/>
</dbReference>
<organism evidence="1">
    <name type="scientific">Prosthecochloris aestuarii</name>
    <dbReference type="NCBI Taxonomy" id="1102"/>
    <lineage>
        <taxon>Bacteria</taxon>
        <taxon>Pseudomonadati</taxon>
        <taxon>Chlorobiota</taxon>
        <taxon>Chlorobiia</taxon>
        <taxon>Chlorobiales</taxon>
        <taxon>Chlorobiaceae</taxon>
        <taxon>Prosthecochloris</taxon>
    </lineage>
</organism>
<comment type="caution">
    <text evidence="1">The sequence shown here is derived from an EMBL/GenBank/DDBJ whole genome shotgun (WGS) entry which is preliminary data.</text>
</comment>
<dbReference type="AlphaFoldDB" id="A0A831STM4"/>
<dbReference type="Pfam" id="PF10707">
    <property type="entry name" value="YrbL-PhoP_reg"/>
    <property type="match status" value="1"/>
</dbReference>
<gene>
    <name evidence="1" type="ORF">ENN50_07535</name>
</gene>
<dbReference type="EMBL" id="DSBW01000164">
    <property type="protein sequence ID" value="HED31517.1"/>
    <property type="molecule type" value="Genomic_DNA"/>
</dbReference>
<evidence type="ECO:0008006" key="2">
    <source>
        <dbReference type="Google" id="ProtNLM"/>
    </source>
</evidence>
<name>A0A831STM4_PROAE</name>
<accession>A0A831STM4</accession>
<protein>
    <recommendedName>
        <fullName evidence="2">PhoP regulatory network protein YrbL</fullName>
    </recommendedName>
</protein>